<keyword evidence="1 3" id="KW-0547">Nucleotide-binding</keyword>
<reference evidence="6" key="1">
    <citation type="submission" date="2017-07" db="EMBL/GenBank/DDBJ databases">
        <title>Taro Niue Genome Assembly and Annotation.</title>
        <authorList>
            <person name="Atibalentja N."/>
            <person name="Keating K."/>
            <person name="Fields C.J."/>
        </authorList>
    </citation>
    <scope>NUCLEOTIDE SEQUENCE</scope>
    <source>
        <strain evidence="6">Niue_2</strain>
        <tissue evidence="6">Leaf</tissue>
    </source>
</reference>
<feature type="compositionally biased region" description="Low complexity" evidence="4">
    <location>
        <begin position="25"/>
        <end position="44"/>
    </location>
</feature>
<feature type="region of interest" description="Disordered" evidence="4">
    <location>
        <begin position="329"/>
        <end position="348"/>
    </location>
</feature>
<gene>
    <name evidence="6" type="ORF">Taro_009873</name>
</gene>
<proteinExistence type="predicted"/>
<dbReference type="InterPro" id="IPR011009">
    <property type="entry name" value="Kinase-like_dom_sf"/>
</dbReference>
<evidence type="ECO:0000256" key="3">
    <source>
        <dbReference type="PROSITE-ProRule" id="PRU10141"/>
    </source>
</evidence>
<dbReference type="Gene3D" id="1.10.510.10">
    <property type="entry name" value="Transferase(Phosphotransferase) domain 1"/>
    <property type="match status" value="2"/>
</dbReference>
<dbReference type="PROSITE" id="PS50011">
    <property type="entry name" value="PROTEIN_KINASE_DOM"/>
    <property type="match status" value="1"/>
</dbReference>
<dbReference type="PANTHER" id="PTHR46008:SF48">
    <property type="entry name" value="PROTEIN KINASE DOMAIN-CONTAINING PROTEIN"/>
    <property type="match status" value="1"/>
</dbReference>
<feature type="domain" description="Protein kinase" evidence="5">
    <location>
        <begin position="128"/>
        <end position="348"/>
    </location>
</feature>
<name>A0A843U633_COLES</name>
<keyword evidence="2 3" id="KW-0067">ATP-binding</keyword>
<evidence type="ECO:0000256" key="2">
    <source>
        <dbReference type="ARBA" id="ARBA00022840"/>
    </source>
</evidence>
<dbReference type="PANTHER" id="PTHR46008">
    <property type="entry name" value="LEAF RUST 10 DISEASE-RESISTANCE LOCUS RECEPTOR-LIKE PROTEIN KINASE-LIKE 1.4"/>
    <property type="match status" value="1"/>
</dbReference>
<comment type="caution">
    <text evidence="6">The sequence shown here is derived from an EMBL/GenBank/DDBJ whole genome shotgun (WGS) entry which is preliminary data.</text>
</comment>
<dbReference type="InterPro" id="IPR001245">
    <property type="entry name" value="Ser-Thr/Tyr_kinase_cat_dom"/>
</dbReference>
<evidence type="ECO:0000256" key="4">
    <source>
        <dbReference type="SAM" id="MobiDB-lite"/>
    </source>
</evidence>
<dbReference type="InterPro" id="IPR000719">
    <property type="entry name" value="Prot_kinase_dom"/>
</dbReference>
<evidence type="ECO:0000256" key="1">
    <source>
        <dbReference type="ARBA" id="ARBA00022741"/>
    </source>
</evidence>
<dbReference type="EMBL" id="NMUH01000351">
    <property type="protein sequence ID" value="MQL77457.1"/>
    <property type="molecule type" value="Genomic_DNA"/>
</dbReference>
<dbReference type="FunFam" id="3.30.200.20:FF:001335">
    <property type="entry name" value="Calmodulin-binding receptor-like cytoplasmic kinase 2"/>
    <property type="match status" value="1"/>
</dbReference>
<dbReference type="AlphaFoldDB" id="A0A843U633"/>
<dbReference type="OrthoDB" id="4062651at2759"/>
<dbReference type="GO" id="GO:0004672">
    <property type="term" value="F:protein kinase activity"/>
    <property type="evidence" value="ECO:0007669"/>
    <property type="project" value="InterPro"/>
</dbReference>
<evidence type="ECO:0000259" key="5">
    <source>
        <dbReference type="PROSITE" id="PS50011"/>
    </source>
</evidence>
<organism evidence="6 7">
    <name type="scientific">Colocasia esculenta</name>
    <name type="common">Wild taro</name>
    <name type="synonym">Arum esculentum</name>
    <dbReference type="NCBI Taxonomy" id="4460"/>
    <lineage>
        <taxon>Eukaryota</taxon>
        <taxon>Viridiplantae</taxon>
        <taxon>Streptophyta</taxon>
        <taxon>Embryophyta</taxon>
        <taxon>Tracheophyta</taxon>
        <taxon>Spermatophyta</taxon>
        <taxon>Magnoliopsida</taxon>
        <taxon>Liliopsida</taxon>
        <taxon>Araceae</taxon>
        <taxon>Aroideae</taxon>
        <taxon>Colocasieae</taxon>
        <taxon>Colocasia</taxon>
    </lineage>
</organism>
<keyword evidence="7" id="KW-1185">Reference proteome</keyword>
<feature type="compositionally biased region" description="Low complexity" evidence="4">
    <location>
        <begin position="1"/>
        <end position="12"/>
    </location>
</feature>
<dbReference type="Proteomes" id="UP000652761">
    <property type="component" value="Unassembled WGS sequence"/>
</dbReference>
<dbReference type="SUPFAM" id="SSF56112">
    <property type="entry name" value="Protein kinase-like (PK-like)"/>
    <property type="match status" value="1"/>
</dbReference>
<protein>
    <recommendedName>
        <fullName evidence="5">Protein kinase domain-containing protein</fullName>
    </recommendedName>
</protein>
<dbReference type="PROSITE" id="PS00107">
    <property type="entry name" value="PROTEIN_KINASE_ATP"/>
    <property type="match status" value="1"/>
</dbReference>
<dbReference type="GO" id="GO:0005524">
    <property type="term" value="F:ATP binding"/>
    <property type="evidence" value="ECO:0007669"/>
    <property type="project" value="UniProtKB-UniRule"/>
</dbReference>
<dbReference type="InterPro" id="IPR017441">
    <property type="entry name" value="Protein_kinase_ATP_BS"/>
</dbReference>
<dbReference type="Pfam" id="PF07714">
    <property type="entry name" value="PK_Tyr_Ser-Thr"/>
    <property type="match status" value="1"/>
</dbReference>
<evidence type="ECO:0000313" key="7">
    <source>
        <dbReference type="Proteomes" id="UP000652761"/>
    </source>
</evidence>
<accession>A0A843U633</accession>
<feature type="region of interest" description="Disordered" evidence="4">
    <location>
        <begin position="1"/>
        <end position="44"/>
    </location>
</feature>
<evidence type="ECO:0000313" key="6">
    <source>
        <dbReference type="EMBL" id="MQL77457.1"/>
    </source>
</evidence>
<sequence length="348" mass="38325">MFRSPGYGSRKSGSGGKTPDRWELSRSSVSSEASSGGRLSTSSRNPVKAALGALGACFAAPPEARTERAEDVSVGFHSSLSGMSGSSRGSVRRRSGSVIYQNSYNSSQMEPGGIKFSLAEIYKATKNFSPSFKIGQGGFGTVYKGILEQGNFVAVKRAKKSIHEKHLGVEFRSEVQTLARVEHLNLVRFYGYLEHEDERIIVVEYVPNGTLREHLDCLYSNPLDLAARLDIAIDVAHAVTYLHTYAVLVKLTLEQAMNKFTEGNALKTLDPNLLPTHTTNFVLEKVFELALQCLAPTRQTRPSMRRCAEMLWSIRKDYRELLATETSFSPLHPAERRTSSAGEGKNSP</sequence>
<feature type="binding site" evidence="3">
    <location>
        <position position="160"/>
    </location>
    <ligand>
        <name>ATP</name>
        <dbReference type="ChEBI" id="CHEBI:30616"/>
    </ligand>
</feature>